<dbReference type="Pfam" id="PF00005">
    <property type="entry name" value="ABC_tran"/>
    <property type="match status" value="2"/>
</dbReference>
<evidence type="ECO:0000256" key="10">
    <source>
        <dbReference type="ARBA" id="ARBA00025157"/>
    </source>
</evidence>
<dbReference type="PANTHER" id="PTHR43553:SF23">
    <property type="entry name" value="ABC TRANSPORTER ATP-BINDING COMPONENT"/>
    <property type="match status" value="1"/>
</dbReference>
<dbReference type="Gene3D" id="3.40.50.300">
    <property type="entry name" value="P-loop containing nucleotide triphosphate hydrolases"/>
    <property type="match status" value="2"/>
</dbReference>
<organism evidence="12 13">
    <name type="scientific">Syntrophaceticus schinkii</name>
    <dbReference type="NCBI Taxonomy" id="499207"/>
    <lineage>
        <taxon>Bacteria</taxon>
        <taxon>Bacillati</taxon>
        <taxon>Bacillota</taxon>
        <taxon>Clostridia</taxon>
        <taxon>Thermoanaerobacterales</taxon>
        <taxon>Thermoanaerobacterales Family III. Incertae Sedis</taxon>
        <taxon>Syntrophaceticus</taxon>
    </lineage>
</organism>
<comment type="function">
    <text evidence="10">Probably part of an ABC transporter complex. Responsible for energy coupling to the transport system.</text>
</comment>
<protein>
    <submittedName>
        <fullName evidence="12">Putative ABC transporter ATP-binding protein BCE_3323</fullName>
        <ecNumber evidence="12">3.6.3.-</ecNumber>
    </submittedName>
</protein>
<dbReference type="InterPro" id="IPR015856">
    <property type="entry name" value="ABC_transpr_CbiO/EcfA_su"/>
</dbReference>
<evidence type="ECO:0000256" key="2">
    <source>
        <dbReference type="ARBA" id="ARBA00005417"/>
    </source>
</evidence>
<keyword evidence="8" id="KW-1278">Translocase</keyword>
<dbReference type="InterPro" id="IPR003439">
    <property type="entry name" value="ABC_transporter-like_ATP-bd"/>
</dbReference>
<dbReference type="GO" id="GO:0016887">
    <property type="term" value="F:ATP hydrolysis activity"/>
    <property type="evidence" value="ECO:0007669"/>
    <property type="project" value="InterPro"/>
</dbReference>
<comment type="subcellular location">
    <subcellularLocation>
        <location evidence="1">Cell membrane</location>
        <topology evidence="1">Peripheral membrane protein</topology>
    </subcellularLocation>
</comment>
<name>A0A0B7MFW9_9FIRM</name>
<evidence type="ECO:0000256" key="7">
    <source>
        <dbReference type="ARBA" id="ARBA00022840"/>
    </source>
</evidence>
<evidence type="ECO:0000256" key="4">
    <source>
        <dbReference type="ARBA" id="ARBA00022475"/>
    </source>
</evidence>
<keyword evidence="6" id="KW-0547">Nucleotide-binding</keyword>
<dbReference type="GO" id="GO:0005524">
    <property type="term" value="F:ATP binding"/>
    <property type="evidence" value="ECO:0007669"/>
    <property type="project" value="UniProtKB-KW"/>
</dbReference>
<keyword evidence="9" id="KW-0472">Membrane</keyword>
<keyword evidence="12" id="KW-0378">Hydrolase</keyword>
<dbReference type="InterPro" id="IPR027417">
    <property type="entry name" value="P-loop_NTPase"/>
</dbReference>
<evidence type="ECO:0000256" key="6">
    <source>
        <dbReference type="ARBA" id="ARBA00022741"/>
    </source>
</evidence>
<proteinExistence type="inferred from homology"/>
<dbReference type="PANTHER" id="PTHR43553">
    <property type="entry name" value="HEAVY METAL TRANSPORTER"/>
    <property type="match status" value="1"/>
</dbReference>
<dbReference type="EMBL" id="CDRZ01000248">
    <property type="protein sequence ID" value="CEO89514.1"/>
    <property type="molecule type" value="Genomic_DNA"/>
</dbReference>
<dbReference type="Proteomes" id="UP000046155">
    <property type="component" value="Unassembled WGS sequence"/>
</dbReference>
<sequence>MEILRVENLNFSYPLRKEQALNDISFNVKEGEFIVVCGESGCGKTTLLKLIKRELAPCGERSGTIYYQGIQQEDLDDRTSACKIGFVMQNPENQVVTEKVWHELAFGLENMGLQTETIRRRVGEMASFFGIQNWFRNKTDELSGGQKQILNLASVMVMQPELLILDEPTSQLDPIAASDFINTLYKLNQDMGLTILMTEHRLEEVFPIADRILVLEKSRVLLFDEPRKVGEKLKNIGNNGVAKGLPSAIRIYQGLQNNSVCPLTVKEGRECLAKNYTNKIRTLKREKRCSPAAEPAIELKNVWFRYLRESPDIIEDLNLTVTKGEIVCLLGGNGSGKTTLLSIIAGSNRPIGAESRFLERIFANIRAGSCM</sequence>
<evidence type="ECO:0000313" key="13">
    <source>
        <dbReference type="Proteomes" id="UP000046155"/>
    </source>
</evidence>
<keyword evidence="5" id="KW-0677">Repeat</keyword>
<feature type="domain" description="ABC transporter" evidence="11">
    <location>
        <begin position="4"/>
        <end position="242"/>
    </location>
</feature>
<evidence type="ECO:0000256" key="3">
    <source>
        <dbReference type="ARBA" id="ARBA00022448"/>
    </source>
</evidence>
<dbReference type="CDD" id="cd03225">
    <property type="entry name" value="ABC_cobalt_CbiO_domain1"/>
    <property type="match status" value="1"/>
</dbReference>
<evidence type="ECO:0000256" key="5">
    <source>
        <dbReference type="ARBA" id="ARBA00022737"/>
    </source>
</evidence>
<keyword evidence="7 12" id="KW-0067">ATP-binding</keyword>
<dbReference type="GO" id="GO:0042626">
    <property type="term" value="F:ATPase-coupled transmembrane transporter activity"/>
    <property type="evidence" value="ECO:0007669"/>
    <property type="project" value="TreeGrafter"/>
</dbReference>
<dbReference type="InterPro" id="IPR050095">
    <property type="entry name" value="ECF_ABC_transporter_ATP-bd"/>
</dbReference>
<dbReference type="GO" id="GO:0043190">
    <property type="term" value="C:ATP-binding cassette (ABC) transporter complex"/>
    <property type="evidence" value="ECO:0007669"/>
    <property type="project" value="TreeGrafter"/>
</dbReference>
<dbReference type="InterPro" id="IPR003593">
    <property type="entry name" value="AAA+_ATPase"/>
</dbReference>
<evidence type="ECO:0000259" key="11">
    <source>
        <dbReference type="PROSITE" id="PS50893"/>
    </source>
</evidence>
<accession>A0A0B7MFW9</accession>
<evidence type="ECO:0000256" key="8">
    <source>
        <dbReference type="ARBA" id="ARBA00022967"/>
    </source>
</evidence>
<reference evidence="13" key="1">
    <citation type="submission" date="2015-01" db="EMBL/GenBank/DDBJ databases">
        <authorList>
            <person name="Manzoor Shahid"/>
            <person name="Zubair Saima"/>
        </authorList>
    </citation>
    <scope>NUCLEOTIDE SEQUENCE [LARGE SCALE GENOMIC DNA]</scope>
    <source>
        <strain evidence="13">Sp3</strain>
    </source>
</reference>
<dbReference type="EC" id="3.6.3.-" evidence="12"/>
<gene>
    <name evidence="12" type="ORF">SSCH_500015</name>
</gene>
<keyword evidence="3" id="KW-0813">Transport</keyword>
<evidence type="ECO:0000256" key="1">
    <source>
        <dbReference type="ARBA" id="ARBA00004202"/>
    </source>
</evidence>
<keyword evidence="4" id="KW-1003">Cell membrane</keyword>
<evidence type="ECO:0000313" key="12">
    <source>
        <dbReference type="EMBL" id="CEO89514.1"/>
    </source>
</evidence>
<comment type="similarity">
    <text evidence="2">Belongs to the ABC transporter superfamily.</text>
</comment>
<evidence type="ECO:0000256" key="9">
    <source>
        <dbReference type="ARBA" id="ARBA00023136"/>
    </source>
</evidence>
<dbReference type="PROSITE" id="PS50893">
    <property type="entry name" value="ABC_TRANSPORTER_2"/>
    <property type="match status" value="1"/>
</dbReference>
<dbReference type="SMART" id="SM00382">
    <property type="entry name" value="AAA"/>
    <property type="match status" value="1"/>
</dbReference>
<dbReference type="AlphaFoldDB" id="A0A0B7MFW9"/>
<keyword evidence="13" id="KW-1185">Reference proteome</keyword>
<dbReference type="SUPFAM" id="SSF52540">
    <property type="entry name" value="P-loop containing nucleoside triphosphate hydrolases"/>
    <property type="match status" value="2"/>
</dbReference>